<dbReference type="Proteomes" id="UP000542210">
    <property type="component" value="Unassembled WGS sequence"/>
</dbReference>
<dbReference type="PRINTS" id="PR00081">
    <property type="entry name" value="GDHRDH"/>
</dbReference>
<dbReference type="InterPro" id="IPR036291">
    <property type="entry name" value="NAD(P)-bd_dom_sf"/>
</dbReference>
<dbReference type="InterPro" id="IPR051122">
    <property type="entry name" value="SDR_DHRS6-like"/>
</dbReference>
<organism evidence="4 5">
    <name type="scientific">Sphaerisporangium siamense</name>
    <dbReference type="NCBI Taxonomy" id="795645"/>
    <lineage>
        <taxon>Bacteria</taxon>
        <taxon>Bacillati</taxon>
        <taxon>Actinomycetota</taxon>
        <taxon>Actinomycetes</taxon>
        <taxon>Streptosporangiales</taxon>
        <taxon>Streptosporangiaceae</taxon>
        <taxon>Sphaerisporangium</taxon>
    </lineage>
</organism>
<sequence>MPANAHTPTPYIGRTAVITGGTIGIGLATAKALVEGGARVVVTGRNEDNLRAAREELGPGAHVFRSDTADLGDIDALAALAGERLGQVDLVFVNAGVATLHPFPDVTEDDYDRQFDVNTKGAYFTMRRLAPLVREGGSFVLTTSVVVDSGSPGMSVYSGTKGALRSFAKVFAAELLPRGIRVNTVSPGFIRTPTLGAVDATEEERAAFERLGDAVTPMRRHGTSEEVAAAVLFLAFDATFTTGTELAVDGGLGQGLSRPA</sequence>
<dbReference type="PANTHER" id="PTHR43477:SF1">
    <property type="entry name" value="DIHYDROANTICAPSIN 7-DEHYDROGENASE"/>
    <property type="match status" value="1"/>
</dbReference>
<dbReference type="EMBL" id="JACHND010000001">
    <property type="protein sequence ID" value="MBB4703680.1"/>
    <property type="molecule type" value="Genomic_DNA"/>
</dbReference>
<evidence type="ECO:0000256" key="2">
    <source>
        <dbReference type="ARBA" id="ARBA00023002"/>
    </source>
</evidence>
<comment type="caution">
    <text evidence="4">The sequence shown here is derived from an EMBL/GenBank/DDBJ whole genome shotgun (WGS) entry which is preliminary data.</text>
</comment>
<evidence type="ECO:0000313" key="4">
    <source>
        <dbReference type="EMBL" id="MBB4703680.1"/>
    </source>
</evidence>
<dbReference type="PROSITE" id="PS00061">
    <property type="entry name" value="ADH_SHORT"/>
    <property type="match status" value="1"/>
</dbReference>
<protein>
    <submittedName>
        <fullName evidence="4">NAD(P)-dependent dehydrogenase (Short-subunit alcohol dehydrogenase family)</fullName>
    </submittedName>
</protein>
<dbReference type="Pfam" id="PF13561">
    <property type="entry name" value="adh_short_C2"/>
    <property type="match status" value="1"/>
</dbReference>
<evidence type="ECO:0000256" key="1">
    <source>
        <dbReference type="ARBA" id="ARBA00006484"/>
    </source>
</evidence>
<evidence type="ECO:0000259" key="3">
    <source>
        <dbReference type="SMART" id="SM00822"/>
    </source>
</evidence>
<accession>A0A7W7DBA6</accession>
<comment type="similarity">
    <text evidence="1">Belongs to the short-chain dehydrogenases/reductases (SDR) family.</text>
</comment>
<keyword evidence="5" id="KW-1185">Reference proteome</keyword>
<dbReference type="InterPro" id="IPR057326">
    <property type="entry name" value="KR_dom"/>
</dbReference>
<dbReference type="InterPro" id="IPR002347">
    <property type="entry name" value="SDR_fam"/>
</dbReference>
<dbReference type="AlphaFoldDB" id="A0A7W7DBA6"/>
<dbReference type="Gene3D" id="3.40.50.720">
    <property type="entry name" value="NAD(P)-binding Rossmann-like Domain"/>
    <property type="match status" value="1"/>
</dbReference>
<dbReference type="FunFam" id="3.40.50.720:FF:000084">
    <property type="entry name" value="Short-chain dehydrogenase reductase"/>
    <property type="match status" value="1"/>
</dbReference>
<evidence type="ECO:0000313" key="5">
    <source>
        <dbReference type="Proteomes" id="UP000542210"/>
    </source>
</evidence>
<proteinExistence type="inferred from homology"/>
<dbReference type="CDD" id="cd05233">
    <property type="entry name" value="SDR_c"/>
    <property type="match status" value="1"/>
</dbReference>
<dbReference type="InterPro" id="IPR020904">
    <property type="entry name" value="Sc_DH/Rdtase_CS"/>
</dbReference>
<feature type="domain" description="Ketoreductase" evidence="3">
    <location>
        <begin position="14"/>
        <end position="188"/>
    </location>
</feature>
<keyword evidence="2" id="KW-0560">Oxidoreductase</keyword>
<dbReference type="RefSeq" id="WP_184884249.1">
    <property type="nucleotide sequence ID" value="NZ_BOOV01000001.1"/>
</dbReference>
<reference evidence="4 5" key="1">
    <citation type="submission" date="2020-08" db="EMBL/GenBank/DDBJ databases">
        <title>Sequencing the genomes of 1000 actinobacteria strains.</title>
        <authorList>
            <person name="Klenk H.-P."/>
        </authorList>
    </citation>
    <scope>NUCLEOTIDE SEQUENCE [LARGE SCALE GENOMIC DNA]</scope>
    <source>
        <strain evidence="4 5">DSM 45784</strain>
    </source>
</reference>
<dbReference type="GO" id="GO:0016491">
    <property type="term" value="F:oxidoreductase activity"/>
    <property type="evidence" value="ECO:0007669"/>
    <property type="project" value="UniProtKB-KW"/>
</dbReference>
<dbReference type="SMART" id="SM00822">
    <property type="entry name" value="PKS_KR"/>
    <property type="match status" value="1"/>
</dbReference>
<gene>
    <name evidence="4" type="ORF">BJ982_005224</name>
</gene>
<dbReference type="PANTHER" id="PTHR43477">
    <property type="entry name" value="DIHYDROANTICAPSIN 7-DEHYDROGENASE"/>
    <property type="match status" value="1"/>
</dbReference>
<name>A0A7W7DBA6_9ACTN</name>
<dbReference type="SUPFAM" id="SSF51735">
    <property type="entry name" value="NAD(P)-binding Rossmann-fold domains"/>
    <property type="match status" value="1"/>
</dbReference>